<dbReference type="PROSITE" id="PS51257">
    <property type="entry name" value="PROKAR_LIPOPROTEIN"/>
    <property type="match status" value="1"/>
</dbReference>
<organism evidence="2 3">
    <name type="scientific">Septoria linicola</name>
    <dbReference type="NCBI Taxonomy" id="215465"/>
    <lineage>
        <taxon>Eukaryota</taxon>
        <taxon>Fungi</taxon>
        <taxon>Dikarya</taxon>
        <taxon>Ascomycota</taxon>
        <taxon>Pezizomycotina</taxon>
        <taxon>Dothideomycetes</taxon>
        <taxon>Dothideomycetidae</taxon>
        <taxon>Mycosphaerellales</taxon>
        <taxon>Mycosphaerellaceae</taxon>
        <taxon>Septoria</taxon>
    </lineage>
</organism>
<gene>
    <name evidence="2" type="ORF">Slin15195_G035820</name>
</gene>
<evidence type="ECO:0000256" key="1">
    <source>
        <dbReference type="SAM" id="MobiDB-lite"/>
    </source>
</evidence>
<proteinExistence type="predicted"/>
<accession>A0A9Q9AQB1</accession>
<feature type="region of interest" description="Disordered" evidence="1">
    <location>
        <begin position="131"/>
        <end position="163"/>
    </location>
</feature>
<evidence type="ECO:0000313" key="3">
    <source>
        <dbReference type="Proteomes" id="UP001056384"/>
    </source>
</evidence>
<protein>
    <submittedName>
        <fullName evidence="2">Uncharacterized protein</fullName>
    </submittedName>
</protein>
<dbReference type="EMBL" id="CP099419">
    <property type="protein sequence ID" value="USW50263.1"/>
    <property type="molecule type" value="Genomic_DNA"/>
</dbReference>
<keyword evidence="3" id="KW-1185">Reference proteome</keyword>
<name>A0A9Q9AQB1_9PEZI</name>
<reference evidence="2" key="1">
    <citation type="submission" date="2022-06" db="EMBL/GenBank/DDBJ databases">
        <title>Complete genome sequences of two strains of the flax pathogen Septoria linicola.</title>
        <authorList>
            <person name="Lapalu N."/>
            <person name="Simon A."/>
            <person name="Demenou B."/>
            <person name="Paumier D."/>
            <person name="Guillot M.-P."/>
            <person name="Gout L."/>
            <person name="Valade R."/>
        </authorList>
    </citation>
    <scope>NUCLEOTIDE SEQUENCE</scope>
    <source>
        <strain evidence="2">SE15195</strain>
    </source>
</reference>
<dbReference type="Proteomes" id="UP001056384">
    <property type="component" value="Chromosome 2"/>
</dbReference>
<dbReference type="OrthoDB" id="3637774at2759"/>
<feature type="compositionally biased region" description="Low complexity" evidence="1">
    <location>
        <begin position="131"/>
        <end position="155"/>
    </location>
</feature>
<sequence length="792" mass="86949">MDGPKTVCIPPTMVSGGCSTATYYTPTTNDNGATGYLTTSTCMFPDRPITTSTCFFSHENKCVPFSEATKRPSSSPSTITSGSLSTTATLSCAYGTTTFPFTWKLCDQQPCATSSSTVVQCKEIFTTDTTSISWSPASSSSTSSKSKASRTQSATVTPTITPGDQTIEINVDDSTLGFLTELTTRYCRGSWCENALIHSEIISEIYLKGFTSDEVRNRGLKNLNEHVLENDNTTQWWATNAITDFIAQEHAKGQRLNHTIYIDEMLQGLESEKLAEYSGDDENPTTTTGRVQEAPTLTPVCMLKSGPTMEPNDVSAFASALQKQFEQMVMKPKPKGTRGPCNATTLDYFKDAFCHCTIGSQTTNVVASTKDLDACGGYTAWPSKAASVCTAASCIKAPVTKGYASPTAPVPVSLPSCAPGGKGNPIFDKAFLEKSIEGFCNQQKKEDFQGREWLPDWRELTIPALGESDPANSDLSIYMHYEKEACLVDLTTFDIMPGDDISYCKHKFSYLLKNCTASGDSFAGGGYYSDCMWWEIRDAGSRTEPDKVKCTASPCVMPIPTKGYTSPTAALPIETPTCESYGVGWLSYFFDNSITSFCKSLVDEHWHAAKKSLPQYMHFDFTSGTDYSHPVGSGLRLYIHFEEQACWPNGAKYVEFNEIKQNDYQISEQTCKETFRKLKHCREPMVLGDWPTNWAEYYLGGGINSNCLYWRASWAGMDGKNAWPDHELRFDSSDSVDELTTNVTRAIEKNLLELEAMQHESNATSVSLSKWTLNATASNGTGSVSGFSTVRG</sequence>
<evidence type="ECO:0000313" key="2">
    <source>
        <dbReference type="EMBL" id="USW50263.1"/>
    </source>
</evidence>
<dbReference type="AlphaFoldDB" id="A0A9Q9AQB1"/>